<dbReference type="InterPro" id="IPR013328">
    <property type="entry name" value="6PGD_dom2"/>
</dbReference>
<evidence type="ECO:0000259" key="5">
    <source>
        <dbReference type="Pfam" id="PF02737"/>
    </source>
</evidence>
<feature type="binding site" evidence="3">
    <location>
        <position position="30"/>
    </location>
    <ligand>
        <name>NAD(+)</name>
        <dbReference type="ChEBI" id="CHEBI:57540"/>
    </ligand>
</feature>
<evidence type="ECO:0000259" key="4">
    <source>
        <dbReference type="Pfam" id="PF00725"/>
    </source>
</evidence>
<dbReference type="SUPFAM" id="SSF51735">
    <property type="entry name" value="NAD(P)-binding Rossmann-fold domains"/>
    <property type="match status" value="1"/>
</dbReference>
<dbReference type="PANTHER" id="PTHR48075:SF5">
    <property type="entry name" value="3-HYDROXYBUTYRYL-COA DEHYDROGENASE"/>
    <property type="match status" value="1"/>
</dbReference>
<name>A0A1H8TPG3_9EURY</name>
<dbReference type="Proteomes" id="UP000198775">
    <property type="component" value="Unassembled WGS sequence"/>
</dbReference>
<keyword evidence="3" id="KW-0520">NAD</keyword>
<evidence type="ECO:0000313" key="7">
    <source>
        <dbReference type="Proteomes" id="UP000198775"/>
    </source>
</evidence>
<dbReference type="PANTHER" id="PTHR48075">
    <property type="entry name" value="3-HYDROXYACYL-COA DEHYDROGENASE FAMILY PROTEIN"/>
    <property type="match status" value="1"/>
</dbReference>
<feature type="binding site" evidence="3">
    <location>
        <begin position="7"/>
        <end position="12"/>
    </location>
    <ligand>
        <name>NAD(+)</name>
        <dbReference type="ChEBI" id="CHEBI:57540"/>
    </ligand>
</feature>
<feature type="binding site" evidence="3">
    <location>
        <position position="271"/>
    </location>
    <ligand>
        <name>NAD(+)</name>
        <dbReference type="ChEBI" id="CHEBI:57540"/>
    </ligand>
</feature>
<dbReference type="EMBL" id="FOCX01000023">
    <property type="protein sequence ID" value="SEO92348.1"/>
    <property type="molecule type" value="Genomic_DNA"/>
</dbReference>
<feature type="binding site" evidence="3">
    <location>
        <position position="95"/>
    </location>
    <ligand>
        <name>NAD(+)</name>
        <dbReference type="ChEBI" id="CHEBI:57540"/>
    </ligand>
</feature>
<dbReference type="SUPFAM" id="SSF48179">
    <property type="entry name" value="6-phosphogluconate dehydrogenase C-terminal domain-like"/>
    <property type="match status" value="1"/>
</dbReference>
<dbReference type="GO" id="GO:0070403">
    <property type="term" value="F:NAD+ binding"/>
    <property type="evidence" value="ECO:0007669"/>
    <property type="project" value="InterPro"/>
</dbReference>
<feature type="domain" description="3-hydroxyacyl-CoA dehydrogenase NAD binding" evidence="5">
    <location>
        <begin position="3"/>
        <end position="181"/>
    </location>
</feature>
<dbReference type="Gene3D" id="1.10.1040.10">
    <property type="entry name" value="N-(1-d-carboxylethyl)-l-norvaline Dehydrogenase, domain 2"/>
    <property type="match status" value="1"/>
</dbReference>
<dbReference type="RefSeq" id="WP_092663028.1">
    <property type="nucleotide sequence ID" value="NZ_FOCX01000023.1"/>
</dbReference>
<protein>
    <submittedName>
        <fullName evidence="6">3-hydroxyacyl-CoA dehydrogenase</fullName>
    </submittedName>
</protein>
<feature type="binding site" evidence="3">
    <location>
        <position position="117"/>
    </location>
    <ligand>
        <name>NAD(+)</name>
        <dbReference type="ChEBI" id="CHEBI:57540"/>
    </ligand>
</feature>
<dbReference type="InterPro" id="IPR036291">
    <property type="entry name" value="NAD(P)-bd_dom_sf"/>
</dbReference>
<dbReference type="InterPro" id="IPR006108">
    <property type="entry name" value="3HC_DH_C"/>
</dbReference>
<dbReference type="PIRSF" id="PIRSF000105">
    <property type="entry name" value="HCDH"/>
    <property type="match status" value="1"/>
</dbReference>
<feature type="binding site" evidence="3">
    <location>
        <position position="90"/>
    </location>
    <ligand>
        <name>NAD(+)</name>
        <dbReference type="ChEBI" id="CHEBI:57540"/>
    </ligand>
</feature>
<dbReference type="InterPro" id="IPR022694">
    <property type="entry name" value="3-OHacyl-CoA_DH"/>
</dbReference>
<feature type="domain" description="3-hydroxyacyl-CoA dehydrogenase C-terminal" evidence="4">
    <location>
        <begin position="184"/>
        <end position="279"/>
    </location>
</feature>
<evidence type="ECO:0000256" key="2">
    <source>
        <dbReference type="PIRSR" id="PIRSR000105-1"/>
    </source>
</evidence>
<feature type="site" description="Important for catalytic activity" evidence="2">
    <location>
        <position position="138"/>
    </location>
</feature>
<dbReference type="GO" id="GO:0006631">
    <property type="term" value="P:fatty acid metabolic process"/>
    <property type="evidence" value="ECO:0007669"/>
    <property type="project" value="InterPro"/>
</dbReference>
<dbReference type="FunFam" id="3.40.50.720:FF:000009">
    <property type="entry name" value="Fatty oxidation complex, alpha subunit"/>
    <property type="match status" value="1"/>
</dbReference>
<proteinExistence type="predicted"/>
<dbReference type="OrthoDB" id="51300at2157"/>
<dbReference type="InterPro" id="IPR008927">
    <property type="entry name" value="6-PGluconate_DH-like_C_sf"/>
</dbReference>
<sequence>MRVTVIGAGTMGAGIAHVCAAAGHDVSIRDIEPNVVMDAIDTITNRLSGGVERGYITESEKEQAVDDLEGTTDLDAALEGADLVIEAVPEDLELKRETFADAEDHVDEETIIATNTSSMSVSSIAAALKHPERAVGLHFFNPPHKMGLIEVVLADQTNEETSERAEAFVDGLGKEPVVVTDTPGFASSRLGVALGVEAMRMVENGVASVEDIDAAMELGYNHPVGPLELTDRVGLDVRLDICEYLHEELGDRFEPPEILREKVENGDTGKKVGRGFYVWEGGEPKDVADDEDYDIEDVI</sequence>
<gene>
    <name evidence="6" type="ORF">SAMN05216388_102336</name>
</gene>
<dbReference type="AlphaFoldDB" id="A0A1H8TPG3"/>
<evidence type="ECO:0000313" key="6">
    <source>
        <dbReference type="EMBL" id="SEO92348.1"/>
    </source>
</evidence>
<keyword evidence="7" id="KW-1185">Reference proteome</keyword>
<evidence type="ECO:0000256" key="3">
    <source>
        <dbReference type="PIRSR" id="PIRSR000105-2"/>
    </source>
</evidence>
<dbReference type="GO" id="GO:0016616">
    <property type="term" value="F:oxidoreductase activity, acting on the CH-OH group of donors, NAD or NADP as acceptor"/>
    <property type="evidence" value="ECO:0007669"/>
    <property type="project" value="InterPro"/>
</dbReference>
<dbReference type="Gene3D" id="3.40.50.720">
    <property type="entry name" value="NAD(P)-binding Rossmann-like Domain"/>
    <property type="match status" value="1"/>
</dbReference>
<feature type="binding site" evidence="3">
    <location>
        <position position="141"/>
    </location>
    <ligand>
        <name>NAD(+)</name>
        <dbReference type="ChEBI" id="CHEBI:57540"/>
    </ligand>
</feature>
<keyword evidence="1" id="KW-0560">Oxidoreductase</keyword>
<evidence type="ECO:0000256" key="1">
    <source>
        <dbReference type="ARBA" id="ARBA00023002"/>
    </source>
</evidence>
<reference evidence="7" key="1">
    <citation type="submission" date="2016-10" db="EMBL/GenBank/DDBJ databases">
        <authorList>
            <person name="Varghese N."/>
            <person name="Submissions S."/>
        </authorList>
    </citation>
    <scope>NUCLEOTIDE SEQUENCE [LARGE SCALE GENOMIC DNA]</scope>
    <source>
        <strain evidence="7">IBRC-M 10043</strain>
    </source>
</reference>
<accession>A0A1H8TPG3</accession>
<organism evidence="6 7">
    <name type="scientific">Halorientalis persicus</name>
    <dbReference type="NCBI Taxonomy" id="1367881"/>
    <lineage>
        <taxon>Archaea</taxon>
        <taxon>Methanobacteriati</taxon>
        <taxon>Methanobacteriota</taxon>
        <taxon>Stenosarchaea group</taxon>
        <taxon>Halobacteria</taxon>
        <taxon>Halobacteriales</taxon>
        <taxon>Haloarculaceae</taxon>
        <taxon>Halorientalis</taxon>
    </lineage>
</organism>
<dbReference type="InterPro" id="IPR006176">
    <property type="entry name" value="3-OHacyl-CoA_DH_NAD-bd"/>
</dbReference>
<dbReference type="Pfam" id="PF00725">
    <property type="entry name" value="3HCDH"/>
    <property type="match status" value="1"/>
</dbReference>
<dbReference type="Pfam" id="PF02737">
    <property type="entry name" value="3HCDH_N"/>
    <property type="match status" value="1"/>
</dbReference>